<comment type="caution">
    <text evidence="7">The sequence shown here is derived from an EMBL/GenBank/DDBJ whole genome shotgun (WGS) entry which is preliminary data.</text>
</comment>
<dbReference type="Gene3D" id="2.40.50.140">
    <property type="entry name" value="Nucleic acid-binding proteins"/>
    <property type="match status" value="1"/>
</dbReference>
<evidence type="ECO:0000256" key="4">
    <source>
        <dbReference type="ARBA" id="ARBA00023136"/>
    </source>
</evidence>
<dbReference type="EMBL" id="DVHM01000098">
    <property type="protein sequence ID" value="HIR70832.1"/>
    <property type="molecule type" value="Genomic_DNA"/>
</dbReference>
<dbReference type="PANTHER" id="PTHR33507:SF3">
    <property type="entry name" value="INNER MEMBRANE PROTEIN YBBJ"/>
    <property type="match status" value="1"/>
</dbReference>
<name>A0A9D1JAV2_9FIRM</name>
<evidence type="ECO:0000256" key="5">
    <source>
        <dbReference type="SAM" id="Phobius"/>
    </source>
</evidence>
<dbReference type="PANTHER" id="PTHR33507">
    <property type="entry name" value="INNER MEMBRANE PROTEIN YBBJ"/>
    <property type="match status" value="1"/>
</dbReference>
<evidence type="ECO:0000313" key="8">
    <source>
        <dbReference type="Proteomes" id="UP000823912"/>
    </source>
</evidence>
<sequence>MDEWLFLWLGVMVVTIVIEIITVGLTSIWLTGGALAALIVCALGAPWGWQVAVFFAVTFVLIYFTRPWALKHMNKKKLRTNYEEVIGREVRVTRRVDNRQGTGEAIWNGMEWSARAVKEDEIFEPEEMARVARVEGVKLMLEKMEKEEPQKAEPEQEQA</sequence>
<feature type="transmembrane region" description="Helical" evidence="5">
    <location>
        <begin position="6"/>
        <end position="23"/>
    </location>
</feature>
<keyword evidence="2 5" id="KW-0812">Transmembrane</keyword>
<dbReference type="GO" id="GO:0005886">
    <property type="term" value="C:plasma membrane"/>
    <property type="evidence" value="ECO:0007669"/>
    <property type="project" value="TreeGrafter"/>
</dbReference>
<accession>A0A9D1JAV2</accession>
<organism evidence="7 8">
    <name type="scientific">Candidatus Pullilachnospira gallistercoris</name>
    <dbReference type="NCBI Taxonomy" id="2840911"/>
    <lineage>
        <taxon>Bacteria</taxon>
        <taxon>Bacillati</taxon>
        <taxon>Bacillota</taxon>
        <taxon>Clostridia</taxon>
        <taxon>Lachnospirales</taxon>
        <taxon>Lachnospiraceae</taxon>
        <taxon>Lachnospiraceae incertae sedis</taxon>
        <taxon>Candidatus Pullilachnospira</taxon>
    </lineage>
</organism>
<dbReference type="AlphaFoldDB" id="A0A9D1JAV2"/>
<evidence type="ECO:0000313" key="7">
    <source>
        <dbReference type="EMBL" id="HIR70832.1"/>
    </source>
</evidence>
<reference evidence="7" key="1">
    <citation type="submission" date="2020-10" db="EMBL/GenBank/DDBJ databases">
        <authorList>
            <person name="Gilroy R."/>
        </authorList>
    </citation>
    <scope>NUCLEOTIDE SEQUENCE</scope>
    <source>
        <strain evidence="7">ChiSjej5B23-6657</strain>
    </source>
</reference>
<protein>
    <submittedName>
        <fullName evidence="7">NfeD family protein</fullName>
    </submittedName>
</protein>
<keyword evidence="3 5" id="KW-1133">Transmembrane helix</keyword>
<feature type="transmembrane region" description="Helical" evidence="5">
    <location>
        <begin position="28"/>
        <end position="45"/>
    </location>
</feature>
<evidence type="ECO:0000256" key="3">
    <source>
        <dbReference type="ARBA" id="ARBA00022989"/>
    </source>
</evidence>
<proteinExistence type="predicted"/>
<dbReference type="Proteomes" id="UP000823912">
    <property type="component" value="Unassembled WGS sequence"/>
</dbReference>
<dbReference type="Pfam" id="PF01957">
    <property type="entry name" value="NfeD"/>
    <property type="match status" value="1"/>
</dbReference>
<gene>
    <name evidence="7" type="ORF">IAA55_06095</name>
</gene>
<dbReference type="InterPro" id="IPR052165">
    <property type="entry name" value="Membrane_assoc_protease"/>
</dbReference>
<comment type="subcellular location">
    <subcellularLocation>
        <location evidence="1">Membrane</location>
        <topology evidence="1">Multi-pass membrane protein</topology>
    </subcellularLocation>
</comment>
<evidence type="ECO:0000256" key="2">
    <source>
        <dbReference type="ARBA" id="ARBA00022692"/>
    </source>
</evidence>
<feature type="transmembrane region" description="Helical" evidence="5">
    <location>
        <begin position="51"/>
        <end position="69"/>
    </location>
</feature>
<dbReference type="InterPro" id="IPR012340">
    <property type="entry name" value="NA-bd_OB-fold"/>
</dbReference>
<keyword evidence="4 5" id="KW-0472">Membrane</keyword>
<feature type="domain" description="NfeD-like C-terminal" evidence="6">
    <location>
        <begin position="83"/>
        <end position="143"/>
    </location>
</feature>
<evidence type="ECO:0000259" key="6">
    <source>
        <dbReference type="Pfam" id="PF01957"/>
    </source>
</evidence>
<reference evidence="7" key="2">
    <citation type="journal article" date="2021" name="PeerJ">
        <title>Extensive microbial diversity within the chicken gut microbiome revealed by metagenomics and culture.</title>
        <authorList>
            <person name="Gilroy R."/>
            <person name="Ravi A."/>
            <person name="Getino M."/>
            <person name="Pursley I."/>
            <person name="Horton D.L."/>
            <person name="Alikhan N.F."/>
            <person name="Baker D."/>
            <person name="Gharbi K."/>
            <person name="Hall N."/>
            <person name="Watson M."/>
            <person name="Adriaenssens E.M."/>
            <person name="Foster-Nyarko E."/>
            <person name="Jarju S."/>
            <person name="Secka A."/>
            <person name="Antonio M."/>
            <person name="Oren A."/>
            <person name="Chaudhuri R.R."/>
            <person name="La Ragione R."/>
            <person name="Hildebrand F."/>
            <person name="Pallen M.J."/>
        </authorList>
    </citation>
    <scope>NUCLEOTIDE SEQUENCE</scope>
    <source>
        <strain evidence="7">ChiSjej5B23-6657</strain>
    </source>
</reference>
<dbReference type="InterPro" id="IPR002810">
    <property type="entry name" value="NfeD-like_C"/>
</dbReference>
<evidence type="ECO:0000256" key="1">
    <source>
        <dbReference type="ARBA" id="ARBA00004141"/>
    </source>
</evidence>